<dbReference type="RefSeq" id="WP_014443145.1">
    <property type="nucleotide sequence ID" value="NC_017093.1"/>
</dbReference>
<dbReference type="Proteomes" id="UP000007882">
    <property type="component" value="Chromosome"/>
</dbReference>
<dbReference type="Pfam" id="PF12680">
    <property type="entry name" value="SnoaL_2"/>
    <property type="match status" value="1"/>
</dbReference>
<dbReference type="HOGENOM" id="CLU_148715_1_1_11"/>
<dbReference type="OrthoDB" id="8684708at2"/>
<feature type="domain" description="SnoaL-like" evidence="1">
    <location>
        <begin position="11"/>
        <end position="105"/>
    </location>
</feature>
<dbReference type="Gene3D" id="3.10.450.50">
    <property type="match status" value="1"/>
</dbReference>
<dbReference type="InterPro" id="IPR032710">
    <property type="entry name" value="NTF2-like_dom_sf"/>
</dbReference>
<dbReference type="EMBL" id="AP012319">
    <property type="protein sequence ID" value="BAL88250.1"/>
    <property type="molecule type" value="Genomic_DNA"/>
</dbReference>
<sequence>MDMTLPAPISTYLAAHREHDTTTAIAAFAADATVTDEGRTHEGVDQIRAWMEKSSGEFTYTTSFVSASRDDAGGWDVVQHLEGDFPGGEVDLHFRFALEGDRIARLVIEP</sequence>
<organism evidence="2 3">
    <name type="scientific">Actinoplanes missouriensis (strain ATCC 14538 / DSM 43046 / CBS 188.64 / JCM 3121 / NBRC 102363 / NCIMB 12654 / NRRL B-3342 / UNCC 431)</name>
    <dbReference type="NCBI Taxonomy" id="512565"/>
    <lineage>
        <taxon>Bacteria</taxon>
        <taxon>Bacillati</taxon>
        <taxon>Actinomycetota</taxon>
        <taxon>Actinomycetes</taxon>
        <taxon>Micromonosporales</taxon>
        <taxon>Micromonosporaceae</taxon>
        <taxon>Actinoplanes</taxon>
    </lineage>
</organism>
<name>I0H5G3_ACTM4</name>
<dbReference type="SUPFAM" id="SSF54427">
    <property type="entry name" value="NTF2-like"/>
    <property type="match status" value="1"/>
</dbReference>
<accession>I0H5G3</accession>
<evidence type="ECO:0000259" key="1">
    <source>
        <dbReference type="Pfam" id="PF12680"/>
    </source>
</evidence>
<protein>
    <recommendedName>
        <fullName evidence="1">SnoaL-like domain-containing protein</fullName>
    </recommendedName>
</protein>
<dbReference type="eggNOG" id="COG3631">
    <property type="taxonomic scope" value="Bacteria"/>
</dbReference>
<proteinExistence type="predicted"/>
<reference evidence="2 3" key="1">
    <citation type="submission" date="2012-02" db="EMBL/GenBank/DDBJ databases">
        <title>Complete genome sequence of Actinoplanes missouriensis 431 (= NBRC 102363).</title>
        <authorList>
            <person name="Ohnishi Y."/>
            <person name="Ishikawa J."/>
            <person name="Sekine M."/>
            <person name="Hosoyama A."/>
            <person name="Harada T."/>
            <person name="Narita H."/>
            <person name="Hata T."/>
            <person name="Konno Y."/>
            <person name="Tutikane K."/>
            <person name="Fujita N."/>
            <person name="Horinouchi S."/>
            <person name="Hayakawa M."/>
        </authorList>
    </citation>
    <scope>NUCLEOTIDE SEQUENCE [LARGE SCALE GENOMIC DNA]</scope>
    <source>
        <strain evidence="3">ATCC 14538 / DSM 43046 / CBS 188.64 / JCM 3121 / NBRC 102363 / NCIMB 12654 / NRRL B-3342 / UNCC 431</strain>
    </source>
</reference>
<dbReference type="STRING" id="512565.AMIS_30300"/>
<evidence type="ECO:0000313" key="3">
    <source>
        <dbReference type="Proteomes" id="UP000007882"/>
    </source>
</evidence>
<keyword evidence="3" id="KW-1185">Reference proteome</keyword>
<dbReference type="PATRIC" id="fig|512565.3.peg.3030"/>
<dbReference type="InterPro" id="IPR037401">
    <property type="entry name" value="SnoaL-like"/>
</dbReference>
<gene>
    <name evidence="2" type="ordered locus">AMIS_30300</name>
</gene>
<evidence type="ECO:0000313" key="2">
    <source>
        <dbReference type="EMBL" id="BAL88250.1"/>
    </source>
</evidence>
<dbReference type="KEGG" id="ams:AMIS_30300"/>
<dbReference type="AlphaFoldDB" id="I0H5G3"/>